<evidence type="ECO:0000313" key="2">
    <source>
        <dbReference type="EMBL" id="PIS99746.1"/>
    </source>
</evidence>
<evidence type="ECO:0000313" key="3">
    <source>
        <dbReference type="Proteomes" id="UP000228930"/>
    </source>
</evidence>
<organism evidence="2 3">
    <name type="scientific">Bradyrhizobium nitroreducens</name>
    <dbReference type="NCBI Taxonomy" id="709803"/>
    <lineage>
        <taxon>Bacteria</taxon>
        <taxon>Pseudomonadati</taxon>
        <taxon>Pseudomonadota</taxon>
        <taxon>Alphaproteobacteria</taxon>
        <taxon>Hyphomicrobiales</taxon>
        <taxon>Nitrobacteraceae</taxon>
        <taxon>Bradyrhizobium</taxon>
    </lineage>
</organism>
<feature type="domain" description="Restriction endonuclease type IV Mrr" evidence="1">
    <location>
        <begin position="141"/>
        <end position="261"/>
    </location>
</feature>
<protein>
    <recommendedName>
        <fullName evidence="1">Restriction endonuclease type IV Mrr domain-containing protein</fullName>
    </recommendedName>
</protein>
<keyword evidence="3" id="KW-1185">Reference proteome</keyword>
<accession>A0A2M6U567</accession>
<dbReference type="EMBL" id="LFJC01000003">
    <property type="protein sequence ID" value="PIS99746.1"/>
    <property type="molecule type" value="Genomic_DNA"/>
</dbReference>
<dbReference type="InterPro" id="IPR052906">
    <property type="entry name" value="Type_IV_Methyl-Rstrct_Enzyme"/>
</dbReference>
<dbReference type="Pfam" id="PF04471">
    <property type="entry name" value="Mrr_cat"/>
    <property type="match status" value="1"/>
</dbReference>
<dbReference type="SUPFAM" id="SSF52980">
    <property type="entry name" value="Restriction endonuclease-like"/>
    <property type="match status" value="1"/>
</dbReference>
<dbReference type="RefSeq" id="WP_161497179.1">
    <property type="nucleotide sequence ID" value="NZ_LFJC01000003.1"/>
</dbReference>
<dbReference type="Gene3D" id="3.40.1350.10">
    <property type="match status" value="1"/>
</dbReference>
<dbReference type="GO" id="GO:0009307">
    <property type="term" value="P:DNA restriction-modification system"/>
    <property type="evidence" value="ECO:0007669"/>
    <property type="project" value="InterPro"/>
</dbReference>
<dbReference type="InterPro" id="IPR011856">
    <property type="entry name" value="tRNA_endonuc-like_dom_sf"/>
</dbReference>
<dbReference type="AlphaFoldDB" id="A0A2M6U567"/>
<proteinExistence type="predicted"/>
<evidence type="ECO:0000259" key="1">
    <source>
        <dbReference type="Pfam" id="PF04471"/>
    </source>
</evidence>
<dbReference type="InterPro" id="IPR011335">
    <property type="entry name" value="Restrct_endonuc-II-like"/>
</dbReference>
<dbReference type="Proteomes" id="UP000228930">
    <property type="component" value="Unassembled WGS sequence"/>
</dbReference>
<comment type="caution">
    <text evidence="2">The sequence shown here is derived from an EMBL/GenBank/DDBJ whole genome shotgun (WGS) entry which is preliminary data.</text>
</comment>
<dbReference type="PANTHER" id="PTHR30015">
    <property type="entry name" value="MRR RESTRICTION SYSTEM PROTEIN"/>
    <property type="match status" value="1"/>
</dbReference>
<gene>
    <name evidence="2" type="ORF">TSA1_02425</name>
</gene>
<name>A0A2M6U567_9BRAD</name>
<sequence length="270" mass="30446">MVIEMGTHLAVYSEKNRSFLPVVTKLPLKPEGVRRVLGSPLRYCLGAEFLYLPEHVDQAGELKLCWARIGATAIPHVKMTRSLHEIGEYDLQSLEKLDDVRTGDRYIKRQKEKNGRFVPVDEFCSQSLIDGIARNPDVLGSVSRADFENLCAELFVRRGFKVDLFRPSKDGGIDFLAVQDEKTDPLIFAVQCKQPDIREGKARHSVGRPIIQQIYGAAKAWDLSGGIVVSGSTYSAEAKRFSEIKPAEMQLYSGADVLDWILQYRWNLDE</sequence>
<dbReference type="GO" id="GO:0015666">
    <property type="term" value="F:restriction endodeoxyribonuclease activity"/>
    <property type="evidence" value="ECO:0007669"/>
    <property type="project" value="TreeGrafter"/>
</dbReference>
<dbReference type="PANTHER" id="PTHR30015:SF7">
    <property type="entry name" value="TYPE IV METHYL-DIRECTED RESTRICTION ENZYME ECOKMRR"/>
    <property type="match status" value="1"/>
</dbReference>
<dbReference type="GO" id="GO:0003677">
    <property type="term" value="F:DNA binding"/>
    <property type="evidence" value="ECO:0007669"/>
    <property type="project" value="InterPro"/>
</dbReference>
<reference evidence="2 3" key="1">
    <citation type="submission" date="2015-06" db="EMBL/GenBank/DDBJ databases">
        <title>Comparative genome analysis of nirS-carrying Bradyrhizobium sp. strains.</title>
        <authorList>
            <person name="Ishii S."/>
            <person name="Jang J."/>
            <person name="Nishizawa T."/>
            <person name="Senoo K."/>
        </authorList>
    </citation>
    <scope>NUCLEOTIDE SEQUENCE [LARGE SCALE GENOMIC DNA]</scope>
    <source>
        <strain evidence="2 3">TSA1</strain>
    </source>
</reference>
<dbReference type="InterPro" id="IPR007560">
    <property type="entry name" value="Restrct_endonuc_IV_Mrr"/>
</dbReference>